<proteinExistence type="predicted"/>
<evidence type="ECO:0000313" key="3">
    <source>
        <dbReference type="Proteomes" id="UP001362999"/>
    </source>
</evidence>
<keyword evidence="1" id="KW-0732">Signal</keyword>
<organism evidence="2 3">
    <name type="scientific">Favolaschia claudopus</name>
    <dbReference type="NCBI Taxonomy" id="2862362"/>
    <lineage>
        <taxon>Eukaryota</taxon>
        <taxon>Fungi</taxon>
        <taxon>Dikarya</taxon>
        <taxon>Basidiomycota</taxon>
        <taxon>Agaricomycotina</taxon>
        <taxon>Agaricomycetes</taxon>
        <taxon>Agaricomycetidae</taxon>
        <taxon>Agaricales</taxon>
        <taxon>Marasmiineae</taxon>
        <taxon>Mycenaceae</taxon>
        <taxon>Favolaschia</taxon>
    </lineage>
</organism>
<name>A0AAW0DTT4_9AGAR</name>
<dbReference type="AlphaFoldDB" id="A0AAW0DTT4"/>
<comment type="caution">
    <text evidence="2">The sequence shown here is derived from an EMBL/GenBank/DDBJ whole genome shotgun (WGS) entry which is preliminary data.</text>
</comment>
<reference evidence="2 3" key="1">
    <citation type="journal article" date="2024" name="J Genomics">
        <title>Draft genome sequencing and assembly of Favolaschia claudopus CIRM-BRFM 2984 isolated from oak limbs.</title>
        <authorList>
            <person name="Navarro D."/>
            <person name="Drula E."/>
            <person name="Chaduli D."/>
            <person name="Cazenave R."/>
            <person name="Ahrendt S."/>
            <person name="Wang J."/>
            <person name="Lipzen A."/>
            <person name="Daum C."/>
            <person name="Barry K."/>
            <person name="Grigoriev I.V."/>
            <person name="Favel A."/>
            <person name="Rosso M.N."/>
            <person name="Martin F."/>
        </authorList>
    </citation>
    <scope>NUCLEOTIDE SEQUENCE [LARGE SCALE GENOMIC DNA]</scope>
    <source>
        <strain evidence="2 3">CIRM-BRFM 2984</strain>
    </source>
</reference>
<feature type="signal peptide" evidence="1">
    <location>
        <begin position="1"/>
        <end position="26"/>
    </location>
</feature>
<evidence type="ECO:0000313" key="2">
    <source>
        <dbReference type="EMBL" id="KAK7053962.1"/>
    </source>
</evidence>
<sequence>MRFGADMLRHALILTHALTTCPAVPAAKFMGIRKRKNNRIGSGKSRKSRHMPIRRLHFEEKIGQWRVRWSTAITVKKLEAILQHPGLSNVPDVLHAAREILILSRATLDMPQPPRWIR</sequence>
<dbReference type="Proteomes" id="UP001362999">
    <property type="component" value="Unassembled WGS sequence"/>
</dbReference>
<feature type="chain" id="PRO_5043418291" evidence="1">
    <location>
        <begin position="27"/>
        <end position="118"/>
    </location>
</feature>
<dbReference type="EMBL" id="JAWWNJ010000006">
    <property type="protein sequence ID" value="KAK7053962.1"/>
    <property type="molecule type" value="Genomic_DNA"/>
</dbReference>
<gene>
    <name evidence="2" type="ORF">R3P38DRAFT_1473657</name>
</gene>
<evidence type="ECO:0000256" key="1">
    <source>
        <dbReference type="SAM" id="SignalP"/>
    </source>
</evidence>
<accession>A0AAW0DTT4</accession>
<protein>
    <submittedName>
        <fullName evidence="2">Uncharacterized protein</fullName>
    </submittedName>
</protein>
<keyword evidence="3" id="KW-1185">Reference proteome</keyword>